<name>A0ABU2YA39_9FLAO</name>
<dbReference type="Proteomes" id="UP001254488">
    <property type="component" value="Unassembled WGS sequence"/>
</dbReference>
<sequence>MLNQFSTELKSVFPSELVDALMDSYVEIKTNFITQKWEPSELNGGKFVEAVIRILQHQVFGTYTPIGTSIRNTFAELERIQRAPSSILDSYRLHIPRCLGAIYNIRNRRGVGHLSGDVNPNKSDSLLIITISEWTLAELYRINYNISLTEAQGLVDILVSRKLELVFDLNGIKRILNPKLKIKDQILLLMYSENSSFLTIDNLCLHLKYENRTYLKNKILKELDKIQYIELTNDDKIFLLPPGQKYVEDNYENWKPN</sequence>
<dbReference type="RefSeq" id="WP_311332005.1">
    <property type="nucleotide sequence ID" value="NZ_JAVRHZ010000001.1"/>
</dbReference>
<evidence type="ECO:0000313" key="2">
    <source>
        <dbReference type="Proteomes" id="UP001254488"/>
    </source>
</evidence>
<reference evidence="1 2" key="1">
    <citation type="submission" date="2023-09" db="EMBL/GenBank/DDBJ databases">
        <authorList>
            <person name="Rey-Velasco X."/>
        </authorList>
    </citation>
    <scope>NUCLEOTIDE SEQUENCE [LARGE SCALE GENOMIC DNA]</scope>
    <source>
        <strain evidence="1 2">W242</strain>
    </source>
</reference>
<organism evidence="1 2">
    <name type="scientific">Patiriisocius hiemis</name>
    <dbReference type="NCBI Taxonomy" id="3075604"/>
    <lineage>
        <taxon>Bacteria</taxon>
        <taxon>Pseudomonadati</taxon>
        <taxon>Bacteroidota</taxon>
        <taxon>Flavobacteriia</taxon>
        <taxon>Flavobacteriales</taxon>
        <taxon>Flavobacteriaceae</taxon>
        <taxon>Patiriisocius</taxon>
    </lineage>
</organism>
<gene>
    <name evidence="1" type="ORF">RM538_03495</name>
</gene>
<accession>A0ABU2YA39</accession>
<keyword evidence="2" id="KW-1185">Reference proteome</keyword>
<comment type="caution">
    <text evidence="1">The sequence shown here is derived from an EMBL/GenBank/DDBJ whole genome shotgun (WGS) entry which is preliminary data.</text>
</comment>
<evidence type="ECO:0000313" key="1">
    <source>
        <dbReference type="EMBL" id="MDT0555053.1"/>
    </source>
</evidence>
<dbReference type="EMBL" id="JAVRHZ010000001">
    <property type="protein sequence ID" value="MDT0555053.1"/>
    <property type="molecule type" value="Genomic_DNA"/>
</dbReference>
<proteinExistence type="predicted"/>
<protein>
    <submittedName>
        <fullName evidence="1">Uncharacterized protein</fullName>
    </submittedName>
</protein>